<dbReference type="Proteomes" id="UP001054945">
    <property type="component" value="Unassembled WGS sequence"/>
</dbReference>
<reference evidence="1 2" key="1">
    <citation type="submission" date="2021-06" db="EMBL/GenBank/DDBJ databases">
        <title>Caerostris extrusa draft genome.</title>
        <authorList>
            <person name="Kono N."/>
            <person name="Arakawa K."/>
        </authorList>
    </citation>
    <scope>NUCLEOTIDE SEQUENCE [LARGE SCALE GENOMIC DNA]</scope>
</reference>
<name>A0AAV4USP3_CAEEX</name>
<keyword evidence="2" id="KW-1185">Reference proteome</keyword>
<accession>A0AAV4USP3</accession>
<dbReference type="EMBL" id="BPLR01013382">
    <property type="protein sequence ID" value="GIY60827.1"/>
    <property type="molecule type" value="Genomic_DNA"/>
</dbReference>
<evidence type="ECO:0000313" key="2">
    <source>
        <dbReference type="Proteomes" id="UP001054945"/>
    </source>
</evidence>
<organism evidence="1 2">
    <name type="scientific">Caerostris extrusa</name>
    <name type="common">Bark spider</name>
    <name type="synonym">Caerostris bankana</name>
    <dbReference type="NCBI Taxonomy" id="172846"/>
    <lineage>
        <taxon>Eukaryota</taxon>
        <taxon>Metazoa</taxon>
        <taxon>Ecdysozoa</taxon>
        <taxon>Arthropoda</taxon>
        <taxon>Chelicerata</taxon>
        <taxon>Arachnida</taxon>
        <taxon>Araneae</taxon>
        <taxon>Araneomorphae</taxon>
        <taxon>Entelegynae</taxon>
        <taxon>Araneoidea</taxon>
        <taxon>Araneidae</taxon>
        <taxon>Caerostris</taxon>
    </lineage>
</organism>
<protein>
    <submittedName>
        <fullName evidence="1">Uncharacterized protein</fullName>
    </submittedName>
</protein>
<sequence length="117" mass="12970">MMNNCVCELRNLSAKFAVKATRRLACFNLQNLTWGKTAIFFLVPLPHRNGSRLCLSLRPCLFGVNGENPQIDNLDPCGPLNWSFLTWPIDGAVSRSLSQPVAVVYGGSFTSGLIRRE</sequence>
<comment type="caution">
    <text evidence="1">The sequence shown here is derived from an EMBL/GenBank/DDBJ whole genome shotgun (WGS) entry which is preliminary data.</text>
</comment>
<gene>
    <name evidence="1" type="ORF">CEXT_445871</name>
</gene>
<dbReference type="AlphaFoldDB" id="A0AAV4USP3"/>
<evidence type="ECO:0000313" key="1">
    <source>
        <dbReference type="EMBL" id="GIY60827.1"/>
    </source>
</evidence>
<proteinExistence type="predicted"/>